<feature type="signal peptide" evidence="2">
    <location>
        <begin position="1"/>
        <end position="20"/>
    </location>
</feature>
<proteinExistence type="inferred from homology"/>
<name>A0ABV6S7L6_9SPHN</name>
<dbReference type="Proteomes" id="UP001589858">
    <property type="component" value="Unassembled WGS sequence"/>
</dbReference>
<keyword evidence="4" id="KW-1185">Reference proteome</keyword>
<dbReference type="Gene3D" id="1.20.1600.10">
    <property type="entry name" value="Outer membrane efflux proteins (OEP)"/>
    <property type="match status" value="1"/>
</dbReference>
<sequence>MEKLLAALLAAASCATVAHAQTGLPVPSAPTGPIYTLDEAVLAAGGSAPASEAATAAIDATREGRTVAGLRPNPQVQGQIENITGTGGYSGLRSAETTVGVAFPIELGGKRGARVAVADAQLSRAELQAAIVAADVRVQVTQLYVEAIAAERRLVTARDQVRIAAEALRAASVRVQAGRASPLEEQRANVAKVNADANAERSARLAETARANLARRIGRPIDGSLDIGLLDRLPQAMVGPTASARAIGTLALAAADADLAIADAGVRLARANRVPDLNVGPALRRLEATNDTAAVFTISIPIPIFDNGRAAVAQARAQRTQAEALRRVTALDVEQAISEAETEAANAATTARTAAGPALAAAQEAARIARIGYREGKFGQLDLLDAERTLADTRLAAIDALANYQNAQARLGRLTAPVPTPTTGGNR</sequence>
<dbReference type="Pfam" id="PF02321">
    <property type="entry name" value="OEP"/>
    <property type="match status" value="2"/>
</dbReference>
<dbReference type="EMBL" id="JBHLTM010000043">
    <property type="protein sequence ID" value="MFC0685240.1"/>
    <property type="molecule type" value="Genomic_DNA"/>
</dbReference>
<evidence type="ECO:0000313" key="3">
    <source>
        <dbReference type="EMBL" id="MFC0685240.1"/>
    </source>
</evidence>
<dbReference type="InterPro" id="IPR003423">
    <property type="entry name" value="OMP_efflux"/>
</dbReference>
<feature type="chain" id="PRO_5046005277" evidence="2">
    <location>
        <begin position="21"/>
        <end position="427"/>
    </location>
</feature>
<comment type="caution">
    <text evidence="3">The sequence shown here is derived from an EMBL/GenBank/DDBJ whole genome shotgun (WGS) entry which is preliminary data.</text>
</comment>
<dbReference type="PANTHER" id="PTHR30203">
    <property type="entry name" value="OUTER MEMBRANE CATION EFFLUX PROTEIN"/>
    <property type="match status" value="1"/>
</dbReference>
<dbReference type="InterPro" id="IPR010131">
    <property type="entry name" value="MdtP/NodT-like"/>
</dbReference>
<keyword evidence="2" id="KW-0732">Signal</keyword>
<evidence type="ECO:0000256" key="1">
    <source>
        <dbReference type="ARBA" id="ARBA00007613"/>
    </source>
</evidence>
<reference evidence="3 4" key="1">
    <citation type="submission" date="2024-09" db="EMBL/GenBank/DDBJ databases">
        <authorList>
            <person name="Sun Q."/>
            <person name="Mori K."/>
        </authorList>
    </citation>
    <scope>NUCLEOTIDE SEQUENCE [LARGE SCALE GENOMIC DNA]</scope>
    <source>
        <strain evidence="3 4">CICC 11035S</strain>
    </source>
</reference>
<accession>A0ABV6S7L6</accession>
<dbReference type="SUPFAM" id="SSF56954">
    <property type="entry name" value="Outer membrane efflux proteins (OEP)"/>
    <property type="match status" value="1"/>
</dbReference>
<evidence type="ECO:0000313" key="4">
    <source>
        <dbReference type="Proteomes" id="UP001589858"/>
    </source>
</evidence>
<dbReference type="RefSeq" id="WP_267222686.1">
    <property type="nucleotide sequence ID" value="NZ_JAPCWC010000017.1"/>
</dbReference>
<comment type="similarity">
    <text evidence="1">Belongs to the outer membrane factor (OMF) (TC 1.B.17) family.</text>
</comment>
<dbReference type="PANTHER" id="PTHR30203:SF24">
    <property type="entry name" value="BLR4935 PROTEIN"/>
    <property type="match status" value="1"/>
</dbReference>
<organism evidence="3 4">
    <name type="scientific">Novosphingobium clariflavum</name>
    <dbReference type="NCBI Taxonomy" id="2029884"/>
    <lineage>
        <taxon>Bacteria</taxon>
        <taxon>Pseudomonadati</taxon>
        <taxon>Pseudomonadota</taxon>
        <taxon>Alphaproteobacteria</taxon>
        <taxon>Sphingomonadales</taxon>
        <taxon>Sphingomonadaceae</taxon>
        <taxon>Novosphingobium</taxon>
    </lineage>
</organism>
<protein>
    <submittedName>
        <fullName evidence="3">TolC family protein</fullName>
    </submittedName>
</protein>
<evidence type="ECO:0000256" key="2">
    <source>
        <dbReference type="SAM" id="SignalP"/>
    </source>
</evidence>
<gene>
    <name evidence="3" type="ORF">ACFFF8_11585</name>
</gene>